<dbReference type="InterPro" id="IPR057336">
    <property type="entry name" value="GerAC_N"/>
</dbReference>
<dbReference type="InterPro" id="IPR038501">
    <property type="entry name" value="Spore_GerAC_C_sf"/>
</dbReference>
<protein>
    <submittedName>
        <fullName evidence="10">Ger(X)C family spore germination protein</fullName>
    </submittedName>
</protein>
<evidence type="ECO:0000256" key="1">
    <source>
        <dbReference type="ARBA" id="ARBA00004635"/>
    </source>
</evidence>
<evidence type="ECO:0000313" key="10">
    <source>
        <dbReference type="EMBL" id="MFD2639999.1"/>
    </source>
</evidence>
<dbReference type="Pfam" id="PF25198">
    <property type="entry name" value="Spore_GerAC_N"/>
    <property type="match status" value="1"/>
</dbReference>
<dbReference type="Gene3D" id="3.30.300.210">
    <property type="entry name" value="Nutrient germinant receptor protein C, domain 3"/>
    <property type="match status" value="1"/>
</dbReference>
<keyword evidence="4" id="KW-0732">Signal</keyword>
<reference evidence="11" key="1">
    <citation type="journal article" date="2019" name="Int. J. Syst. Evol. Microbiol.">
        <title>The Global Catalogue of Microorganisms (GCM) 10K type strain sequencing project: providing services to taxonomists for standard genome sequencing and annotation.</title>
        <authorList>
            <consortium name="The Broad Institute Genomics Platform"/>
            <consortium name="The Broad Institute Genome Sequencing Center for Infectious Disease"/>
            <person name="Wu L."/>
            <person name="Ma J."/>
        </authorList>
    </citation>
    <scope>NUCLEOTIDE SEQUENCE [LARGE SCALE GENOMIC DNA]</scope>
    <source>
        <strain evidence="11">TISTR 1571</strain>
    </source>
</reference>
<keyword evidence="5" id="KW-0472">Membrane</keyword>
<comment type="similarity">
    <text evidence="2">Belongs to the GerABKC lipoprotein family.</text>
</comment>
<feature type="domain" description="Spore germination protein N-terminal" evidence="9">
    <location>
        <begin position="22"/>
        <end position="196"/>
    </location>
</feature>
<evidence type="ECO:0000256" key="7">
    <source>
        <dbReference type="ARBA" id="ARBA00023288"/>
    </source>
</evidence>
<keyword evidence="11" id="KW-1185">Reference proteome</keyword>
<dbReference type="Proteomes" id="UP001597452">
    <property type="component" value="Unassembled WGS sequence"/>
</dbReference>
<dbReference type="PROSITE" id="PS51257">
    <property type="entry name" value="PROKAR_LIPOPROTEIN"/>
    <property type="match status" value="1"/>
</dbReference>
<evidence type="ECO:0000256" key="6">
    <source>
        <dbReference type="ARBA" id="ARBA00023139"/>
    </source>
</evidence>
<accession>A0ABW5QDD0</accession>
<dbReference type="NCBIfam" id="TIGR02887">
    <property type="entry name" value="spore_ger_x_C"/>
    <property type="match status" value="1"/>
</dbReference>
<keyword evidence="6" id="KW-0564">Palmitate</keyword>
<name>A0ABW5QDD0_9BACI</name>
<comment type="caution">
    <text evidence="10">The sequence shown here is derived from an EMBL/GenBank/DDBJ whole genome shotgun (WGS) entry which is preliminary data.</text>
</comment>
<dbReference type="RefSeq" id="WP_377330070.1">
    <property type="nucleotide sequence ID" value="NZ_JBHUMZ010000050.1"/>
</dbReference>
<evidence type="ECO:0000256" key="2">
    <source>
        <dbReference type="ARBA" id="ARBA00007886"/>
    </source>
</evidence>
<keyword evidence="3" id="KW-0309">Germination</keyword>
<dbReference type="PANTHER" id="PTHR35789">
    <property type="entry name" value="SPORE GERMINATION PROTEIN B3"/>
    <property type="match status" value="1"/>
</dbReference>
<comment type="subcellular location">
    <subcellularLocation>
        <location evidence="1">Membrane</location>
        <topology evidence="1">Lipid-anchor</topology>
    </subcellularLocation>
</comment>
<evidence type="ECO:0000259" key="9">
    <source>
        <dbReference type="Pfam" id="PF25198"/>
    </source>
</evidence>
<dbReference type="Pfam" id="PF05504">
    <property type="entry name" value="Spore_GerAC"/>
    <property type="match status" value="1"/>
</dbReference>
<organism evidence="10 11">
    <name type="scientific">Piscibacillus salipiscarius</name>
    <dbReference type="NCBI Taxonomy" id="299480"/>
    <lineage>
        <taxon>Bacteria</taxon>
        <taxon>Bacillati</taxon>
        <taxon>Bacillota</taxon>
        <taxon>Bacilli</taxon>
        <taxon>Bacillales</taxon>
        <taxon>Bacillaceae</taxon>
        <taxon>Piscibacillus</taxon>
    </lineage>
</organism>
<evidence type="ECO:0000259" key="8">
    <source>
        <dbReference type="Pfam" id="PF05504"/>
    </source>
</evidence>
<evidence type="ECO:0000256" key="3">
    <source>
        <dbReference type="ARBA" id="ARBA00022544"/>
    </source>
</evidence>
<evidence type="ECO:0000256" key="4">
    <source>
        <dbReference type="ARBA" id="ARBA00022729"/>
    </source>
</evidence>
<dbReference type="InterPro" id="IPR046953">
    <property type="entry name" value="Spore_GerAC-like_C"/>
</dbReference>
<sequence>MKRFFLVYFLLTSILFISGCWDSDELEEMLYIHSIGLDYQEGRYYVYAQVFNFESLPTGAESGGEVTQTTVGLGEGVTVVDAVHDLYSTTQRKIFWGHLSSVVFSENVLFNDIDGALDVISRYSEIRPTPWIFATDENFRDLLNTLPTLGVNIIYSFFGEPLESYNQSSIVKPFKYNRFVAERGGPGRTVILPVLDVDESSWFDKQGVKTNLNISSVALLSDEKFYGFLHEEDANGIRWYQKDTLRAPIVIDNEEGEVKGLIVLRVRDTNVKPVVSNEAVKFKIDVKVAGSLIEMSQETTEKEIIKSVKEKIKEDLRRTYEKGLELDGDVYSFSYHLFRENPNKWKQLTVNEALHLNEDSLEDINVEVYLRDAGEKRLSQ</sequence>
<dbReference type="InterPro" id="IPR008844">
    <property type="entry name" value="Spore_GerAC-like"/>
</dbReference>
<evidence type="ECO:0000256" key="5">
    <source>
        <dbReference type="ARBA" id="ARBA00023136"/>
    </source>
</evidence>
<feature type="domain" description="Spore germination GerAC-like C-terminal" evidence="8">
    <location>
        <begin position="217"/>
        <end position="373"/>
    </location>
</feature>
<keyword evidence="7" id="KW-0449">Lipoprotein</keyword>
<dbReference type="PANTHER" id="PTHR35789:SF1">
    <property type="entry name" value="SPORE GERMINATION PROTEIN B3"/>
    <property type="match status" value="1"/>
</dbReference>
<proteinExistence type="inferred from homology"/>
<dbReference type="EMBL" id="JBHUMZ010000050">
    <property type="protein sequence ID" value="MFD2639999.1"/>
    <property type="molecule type" value="Genomic_DNA"/>
</dbReference>
<evidence type="ECO:0000313" key="11">
    <source>
        <dbReference type="Proteomes" id="UP001597452"/>
    </source>
</evidence>
<gene>
    <name evidence="10" type="ORF">ACFSW4_14105</name>
</gene>